<dbReference type="AlphaFoldDB" id="A0ABD3B1Z9"/>
<comment type="caution">
    <text evidence="1">The sequence shown here is derived from an EMBL/GenBank/DDBJ whole genome shotgun (WGS) entry which is preliminary data.</text>
</comment>
<dbReference type="PANTHER" id="PTHR45835:SF99">
    <property type="entry name" value="CHROMO DOMAIN-CONTAINING PROTEIN-RELATED"/>
    <property type="match status" value="1"/>
</dbReference>
<sequence length="111" mass="12784">MQQALGTKFNLSTAAHQTDGQSKKTIQTLEDMLRSCTLDFGGNWDQYLTLVEFAYSNSYYSTIGMALYEGLFGRKCQSPIFWDEVGERRIIDAANVPWIDKAYRKVKLIWQ</sequence>
<dbReference type="EMBL" id="JBJUIK010000001">
    <property type="protein sequence ID" value="KAL3537572.1"/>
    <property type="molecule type" value="Genomic_DNA"/>
</dbReference>
<keyword evidence="2" id="KW-1185">Reference proteome</keyword>
<evidence type="ECO:0000313" key="1">
    <source>
        <dbReference type="EMBL" id="KAL3537572.1"/>
    </source>
</evidence>
<dbReference type="SUPFAM" id="SSF53098">
    <property type="entry name" value="Ribonuclease H-like"/>
    <property type="match status" value="1"/>
</dbReference>
<proteinExistence type="predicted"/>
<dbReference type="Gene3D" id="3.30.420.10">
    <property type="entry name" value="Ribonuclease H-like superfamily/Ribonuclease H"/>
    <property type="match status" value="1"/>
</dbReference>
<organism evidence="1 2">
    <name type="scientific">Cinchona calisaya</name>
    <dbReference type="NCBI Taxonomy" id="153742"/>
    <lineage>
        <taxon>Eukaryota</taxon>
        <taxon>Viridiplantae</taxon>
        <taxon>Streptophyta</taxon>
        <taxon>Embryophyta</taxon>
        <taxon>Tracheophyta</taxon>
        <taxon>Spermatophyta</taxon>
        <taxon>Magnoliopsida</taxon>
        <taxon>eudicotyledons</taxon>
        <taxon>Gunneridae</taxon>
        <taxon>Pentapetalae</taxon>
        <taxon>asterids</taxon>
        <taxon>lamiids</taxon>
        <taxon>Gentianales</taxon>
        <taxon>Rubiaceae</taxon>
        <taxon>Cinchonoideae</taxon>
        <taxon>Cinchoneae</taxon>
        <taxon>Cinchona</taxon>
    </lineage>
</organism>
<dbReference type="Proteomes" id="UP001630127">
    <property type="component" value="Unassembled WGS sequence"/>
</dbReference>
<accession>A0ABD3B1Z9</accession>
<name>A0ABD3B1Z9_9GENT</name>
<evidence type="ECO:0000313" key="2">
    <source>
        <dbReference type="Proteomes" id="UP001630127"/>
    </source>
</evidence>
<dbReference type="PANTHER" id="PTHR45835">
    <property type="entry name" value="YALI0A06105P"/>
    <property type="match status" value="1"/>
</dbReference>
<dbReference type="InterPro" id="IPR012337">
    <property type="entry name" value="RNaseH-like_sf"/>
</dbReference>
<protein>
    <submittedName>
        <fullName evidence="1">Uncharacterized protein</fullName>
    </submittedName>
</protein>
<reference evidence="1 2" key="1">
    <citation type="submission" date="2024-11" db="EMBL/GenBank/DDBJ databases">
        <title>A near-complete genome assembly of Cinchona calisaya.</title>
        <authorList>
            <person name="Lian D.C."/>
            <person name="Zhao X.W."/>
            <person name="Wei L."/>
        </authorList>
    </citation>
    <scope>NUCLEOTIDE SEQUENCE [LARGE SCALE GENOMIC DNA]</scope>
    <source>
        <tissue evidence="1">Nenye</tissue>
    </source>
</reference>
<dbReference type="InterPro" id="IPR036397">
    <property type="entry name" value="RNaseH_sf"/>
</dbReference>
<gene>
    <name evidence="1" type="ORF">ACH5RR_000938</name>
</gene>